<name>A0A8I6Y024_HORVV</name>
<dbReference type="EnsemblPlants" id="HORVU.MOREX.r3.5HG0535370.1">
    <property type="protein sequence ID" value="HORVU.MOREX.r3.5HG0535370.1.CDS1"/>
    <property type="gene ID" value="HORVU.MOREX.r3.5HG0535370"/>
</dbReference>
<dbReference type="Proteomes" id="UP000011116">
    <property type="component" value="Chromosome 5H"/>
</dbReference>
<protein>
    <recommendedName>
        <fullName evidence="1">Reverse transcriptase domain-containing protein</fullName>
    </recommendedName>
</protein>
<dbReference type="Pfam" id="PF00078">
    <property type="entry name" value="RVT_1"/>
    <property type="match status" value="1"/>
</dbReference>
<dbReference type="InterPro" id="IPR043502">
    <property type="entry name" value="DNA/RNA_pol_sf"/>
</dbReference>
<evidence type="ECO:0000313" key="2">
    <source>
        <dbReference type="EnsemblPlants" id="HORVU.MOREX.r3.5HG0535370.1.CDS1"/>
    </source>
</evidence>
<keyword evidence="3" id="KW-1185">Reference proteome</keyword>
<dbReference type="CDD" id="cd01650">
    <property type="entry name" value="RT_nLTR_like"/>
    <property type="match status" value="1"/>
</dbReference>
<feature type="domain" description="Reverse transcriptase" evidence="1">
    <location>
        <begin position="34"/>
        <end position="312"/>
    </location>
</feature>
<organism evidence="2 3">
    <name type="scientific">Hordeum vulgare subsp. vulgare</name>
    <name type="common">Domesticated barley</name>
    <dbReference type="NCBI Taxonomy" id="112509"/>
    <lineage>
        <taxon>Eukaryota</taxon>
        <taxon>Viridiplantae</taxon>
        <taxon>Streptophyta</taxon>
        <taxon>Embryophyta</taxon>
        <taxon>Tracheophyta</taxon>
        <taxon>Spermatophyta</taxon>
        <taxon>Magnoliopsida</taxon>
        <taxon>Liliopsida</taxon>
        <taxon>Poales</taxon>
        <taxon>Poaceae</taxon>
        <taxon>BOP clade</taxon>
        <taxon>Pooideae</taxon>
        <taxon>Triticodae</taxon>
        <taxon>Triticeae</taxon>
        <taxon>Hordeinae</taxon>
        <taxon>Hordeum</taxon>
    </lineage>
</organism>
<reference evidence="2" key="3">
    <citation type="submission" date="2022-01" db="UniProtKB">
        <authorList>
            <consortium name="EnsemblPlants"/>
        </authorList>
    </citation>
    <scope>IDENTIFICATION</scope>
    <source>
        <strain evidence="2">subsp. vulgare</strain>
    </source>
</reference>
<dbReference type="InterPro" id="IPR000477">
    <property type="entry name" value="RT_dom"/>
</dbReference>
<dbReference type="Gramene" id="HORVU.MOREX.r3.5HG0535370.1">
    <property type="protein sequence ID" value="HORVU.MOREX.r3.5HG0535370.1.CDS1"/>
    <property type="gene ID" value="HORVU.MOREX.r3.5HG0535370"/>
</dbReference>
<dbReference type="InterPro" id="IPR026960">
    <property type="entry name" value="RVT-Znf"/>
</dbReference>
<accession>A0A8I6Y024</accession>
<dbReference type="SUPFAM" id="SSF56672">
    <property type="entry name" value="DNA/RNA polymerases"/>
    <property type="match status" value="1"/>
</dbReference>
<evidence type="ECO:0000313" key="3">
    <source>
        <dbReference type="Proteomes" id="UP000011116"/>
    </source>
</evidence>
<dbReference type="Pfam" id="PF13966">
    <property type="entry name" value="zf-RVT"/>
    <property type="match status" value="1"/>
</dbReference>
<dbReference type="AlphaFoldDB" id="A0A8I6Y024"/>
<dbReference type="PROSITE" id="PS50878">
    <property type="entry name" value="RT_POL"/>
    <property type="match status" value="1"/>
</dbReference>
<reference evidence="2" key="2">
    <citation type="submission" date="2020-10" db="EMBL/GenBank/DDBJ databases">
        <authorList>
            <person name="Scholz U."/>
            <person name="Mascher M."/>
            <person name="Fiebig A."/>
        </authorList>
    </citation>
    <scope>NUCLEOTIDE SEQUENCE [LARGE SCALE GENOMIC DNA]</scope>
    <source>
        <strain evidence="2">cv. Morex</strain>
    </source>
</reference>
<evidence type="ECO:0000259" key="1">
    <source>
        <dbReference type="PROSITE" id="PS50878"/>
    </source>
</evidence>
<proteinExistence type="predicted"/>
<sequence>MKHNKAPGPDNIPIEFFQSCWGIVKDDVKMLFDWFYKDEIDVERLNYGIITLLPKVVGADKIQQFRPICLLRCTYKLITKVLTIRLEPFVDMLFSRNQNAFIKGRDIMDGIMSLHEILHYSYSRKKPGIVLKLDFEKAYDKVNWDFLLECHVKRNFNPKWVGWIKSILVGGTVSVKLNDEVGEYFQSAKGVRQGDPLSPFLFNLAADCLTKMVLNAQENGLFKGLACDLVEHGVAILQYADDTILCFEDNPREVLNIKLLLYLFEIMSGLKINFLKSEIFSVGADDNTVRKYSEMFNCEIGSFPIKYLGVPVSYAGLKSCDWMFVDDKFVSHGESWISETLSSGGRLIKVNAVLSHIPSYYMSMFLINKSTLERWDKPRRKFFWHRNGNKKGYHMVKWGKICRSKNKGGLGVKDLRKQNISLLTKWWWKLEKKEGLWQDIVRAKYLKKSPAMMIKQKANDSPCWKALLKVRENYIAGRGIRMNKGDVANLWSDDLGDNFSMKDKFPDLFEICIEQNNTVDKIESMNPCNSFRRRFNSDMQMRWDELKNYVVSKLDKEKSDEIFWKLDSTHEYTTKSMYRWLERNLVGSNHRWIWKSRMPLKIQIFMWQMCQDAILTRDNLKKRNWQGDPTCSFCDQKESAQHIMFLCPVARVVWRTVGSMLGTEDVPNSMWQYYAWINSFLPSCPDVYTIGMAAIC</sequence>
<dbReference type="PANTHER" id="PTHR33116:SF87">
    <property type="entry name" value="OS01G0158850 PROTEIN"/>
    <property type="match status" value="1"/>
</dbReference>
<dbReference type="SMR" id="A0A8I6Y024"/>
<dbReference type="PANTHER" id="PTHR33116">
    <property type="entry name" value="REVERSE TRANSCRIPTASE ZINC-BINDING DOMAIN-CONTAINING PROTEIN-RELATED-RELATED"/>
    <property type="match status" value="1"/>
</dbReference>
<reference evidence="3" key="1">
    <citation type="journal article" date="2012" name="Nature">
        <title>A physical, genetic and functional sequence assembly of the barley genome.</title>
        <authorList>
            <consortium name="The International Barley Genome Sequencing Consortium"/>
            <person name="Mayer K.F."/>
            <person name="Waugh R."/>
            <person name="Brown J.W."/>
            <person name="Schulman A."/>
            <person name="Langridge P."/>
            <person name="Platzer M."/>
            <person name="Fincher G.B."/>
            <person name="Muehlbauer G.J."/>
            <person name="Sato K."/>
            <person name="Close T.J."/>
            <person name="Wise R.P."/>
            <person name="Stein N."/>
        </authorList>
    </citation>
    <scope>NUCLEOTIDE SEQUENCE [LARGE SCALE GENOMIC DNA]</scope>
    <source>
        <strain evidence="3">cv. Morex</strain>
    </source>
</reference>